<evidence type="ECO:0000259" key="2">
    <source>
        <dbReference type="Pfam" id="PF21376"/>
    </source>
</evidence>
<dbReference type="AlphaFoldDB" id="A0AAD7RA20"/>
<keyword evidence="4" id="KW-1185">Reference proteome</keyword>
<comment type="similarity">
    <text evidence="1">Belongs to the ClpA/ClpB family. Torsin subfamily.</text>
</comment>
<evidence type="ECO:0000313" key="3">
    <source>
        <dbReference type="EMBL" id="KAJ8372644.1"/>
    </source>
</evidence>
<name>A0AAD7RA20_9TELE</name>
<gene>
    <name evidence="3" type="ORF">AAFF_G00280600</name>
</gene>
<dbReference type="InterPro" id="IPR010448">
    <property type="entry name" value="Torsin"/>
</dbReference>
<dbReference type="EMBL" id="JAINUG010000392">
    <property type="protein sequence ID" value="KAJ8372644.1"/>
    <property type="molecule type" value="Genomic_DNA"/>
</dbReference>
<evidence type="ECO:0000256" key="1">
    <source>
        <dbReference type="ARBA" id="ARBA00006235"/>
    </source>
</evidence>
<accession>A0AAD7RA20</accession>
<dbReference type="PANTHER" id="PTHR10760:SF2">
    <property type="entry name" value="LD13476P-RELATED"/>
    <property type="match status" value="1"/>
</dbReference>
<dbReference type="GO" id="GO:0005635">
    <property type="term" value="C:nuclear envelope"/>
    <property type="evidence" value="ECO:0007669"/>
    <property type="project" value="TreeGrafter"/>
</dbReference>
<feature type="domain" description="Torsin-1A C-terminal" evidence="2">
    <location>
        <begin position="235"/>
        <end position="290"/>
    </location>
</feature>
<dbReference type="Gene3D" id="3.40.50.300">
    <property type="entry name" value="P-loop containing nucleotide triphosphate hydrolases"/>
    <property type="match status" value="1"/>
</dbReference>
<organism evidence="3 4">
    <name type="scientific">Aldrovandia affinis</name>
    <dbReference type="NCBI Taxonomy" id="143900"/>
    <lineage>
        <taxon>Eukaryota</taxon>
        <taxon>Metazoa</taxon>
        <taxon>Chordata</taxon>
        <taxon>Craniata</taxon>
        <taxon>Vertebrata</taxon>
        <taxon>Euteleostomi</taxon>
        <taxon>Actinopterygii</taxon>
        <taxon>Neopterygii</taxon>
        <taxon>Teleostei</taxon>
        <taxon>Notacanthiformes</taxon>
        <taxon>Halosauridae</taxon>
        <taxon>Aldrovandia</taxon>
    </lineage>
</organism>
<dbReference type="Proteomes" id="UP001221898">
    <property type="component" value="Unassembled WGS sequence"/>
</dbReference>
<protein>
    <recommendedName>
        <fullName evidence="2">Torsin-1A C-terminal domain-containing protein</fullName>
    </recommendedName>
</protein>
<sequence length="312" mass="35405">MFSSCDNKTFHSEGLELDLKSKVFGQHLATAVVLNAVTVFMRDQHPQKPLVLSFHGGGGTGKNHVAKIIAQNIFNDGESSKQVHWFIGDYHFTKEENLETHKAQLRRWIRGNVTKCPCSMFIFDEMDKMNPELIDSLRPILDHYGNIDGVTYRYALFLFLSNAGTRTINRVAYDLWSAGTIREDIQLSSGNLETELSKDVFNNNGLILCVSVGGFWHSRLINKNVVDFFIPFLPLEYRHVRLCVLAHMAAMGLPWSEDLADHVAREMQYFPREDRVFSVTGCKRVRARLDILSSHDELPLQGSGPPSHNAVR</sequence>
<dbReference type="GO" id="GO:0016887">
    <property type="term" value="F:ATP hydrolysis activity"/>
    <property type="evidence" value="ECO:0007669"/>
    <property type="project" value="InterPro"/>
</dbReference>
<comment type="caution">
    <text evidence="3">The sequence shown here is derived from an EMBL/GenBank/DDBJ whole genome shotgun (WGS) entry which is preliminary data.</text>
</comment>
<dbReference type="GO" id="GO:0005524">
    <property type="term" value="F:ATP binding"/>
    <property type="evidence" value="ECO:0007669"/>
    <property type="project" value="InterPro"/>
</dbReference>
<dbReference type="Pfam" id="PF06309">
    <property type="entry name" value="Torsin"/>
    <property type="match status" value="1"/>
</dbReference>
<reference evidence="3" key="1">
    <citation type="journal article" date="2023" name="Science">
        <title>Genome structures resolve the early diversification of teleost fishes.</title>
        <authorList>
            <person name="Parey E."/>
            <person name="Louis A."/>
            <person name="Montfort J."/>
            <person name="Bouchez O."/>
            <person name="Roques C."/>
            <person name="Iampietro C."/>
            <person name="Lluch J."/>
            <person name="Castinel A."/>
            <person name="Donnadieu C."/>
            <person name="Desvignes T."/>
            <person name="Floi Bucao C."/>
            <person name="Jouanno E."/>
            <person name="Wen M."/>
            <person name="Mejri S."/>
            <person name="Dirks R."/>
            <person name="Jansen H."/>
            <person name="Henkel C."/>
            <person name="Chen W.J."/>
            <person name="Zahm M."/>
            <person name="Cabau C."/>
            <person name="Klopp C."/>
            <person name="Thompson A.W."/>
            <person name="Robinson-Rechavi M."/>
            <person name="Braasch I."/>
            <person name="Lecointre G."/>
            <person name="Bobe J."/>
            <person name="Postlethwait J.H."/>
            <person name="Berthelot C."/>
            <person name="Roest Crollius H."/>
            <person name="Guiguen Y."/>
        </authorList>
    </citation>
    <scope>NUCLEOTIDE SEQUENCE</scope>
    <source>
        <strain evidence="3">NC1722</strain>
    </source>
</reference>
<evidence type="ECO:0000313" key="4">
    <source>
        <dbReference type="Proteomes" id="UP001221898"/>
    </source>
</evidence>
<dbReference type="PANTHER" id="PTHR10760">
    <property type="entry name" value="TORSIN"/>
    <property type="match status" value="1"/>
</dbReference>
<dbReference type="InterPro" id="IPR049337">
    <property type="entry name" value="TOR1A_C"/>
</dbReference>
<dbReference type="PRINTS" id="PR00300">
    <property type="entry name" value="CLPPROTEASEA"/>
</dbReference>
<dbReference type="SUPFAM" id="SSF52540">
    <property type="entry name" value="P-loop containing nucleoside triphosphate hydrolases"/>
    <property type="match status" value="1"/>
</dbReference>
<proteinExistence type="inferred from homology"/>
<dbReference type="Pfam" id="PF21376">
    <property type="entry name" value="TOR1A_C"/>
    <property type="match status" value="1"/>
</dbReference>
<dbReference type="InterPro" id="IPR001270">
    <property type="entry name" value="ClpA/B"/>
</dbReference>
<dbReference type="GO" id="GO:0005788">
    <property type="term" value="C:endoplasmic reticulum lumen"/>
    <property type="evidence" value="ECO:0007669"/>
    <property type="project" value="TreeGrafter"/>
</dbReference>
<dbReference type="InterPro" id="IPR027417">
    <property type="entry name" value="P-loop_NTPase"/>
</dbReference>